<name>A0A284VTX6_9EURY</name>
<evidence type="ECO:0000313" key="1">
    <source>
        <dbReference type="EMBL" id="SNQ62751.1"/>
    </source>
</evidence>
<sequence length="162" mass="18950">MDSRRPIQKLIEIIDILSHMNQADLKEIKDYLRNNLDYELNKPYEQNISKSKKWEFLSLADKNKIDIIGGLPFLLNSTKYFKSINDIKDFSEKFLLIPIPRGNKTRRELIGIIVVGIAELPPKETQRIKDVLNEVMEKVTTGKTDNIFLEWEKAISSIKFQR</sequence>
<keyword evidence="2" id="KW-1185">Reference proteome</keyword>
<dbReference type="EMBL" id="FZMP01000236">
    <property type="protein sequence ID" value="SNQ62751.1"/>
    <property type="molecule type" value="Genomic_DNA"/>
</dbReference>
<protein>
    <submittedName>
        <fullName evidence="1">Uncharacterized protein</fullName>
    </submittedName>
</protein>
<evidence type="ECO:0000313" key="2">
    <source>
        <dbReference type="Proteomes" id="UP000218615"/>
    </source>
</evidence>
<organism evidence="1 2">
    <name type="scientific">Candidatus Methanoperedens nitratireducens</name>
    <dbReference type="NCBI Taxonomy" id="1392998"/>
    <lineage>
        <taxon>Archaea</taxon>
        <taxon>Methanobacteriati</taxon>
        <taxon>Methanobacteriota</taxon>
        <taxon>Stenosarchaea group</taxon>
        <taxon>Methanomicrobia</taxon>
        <taxon>Methanosarcinales</taxon>
        <taxon>ANME-2 cluster</taxon>
        <taxon>Candidatus Methanoperedentaceae</taxon>
        <taxon>Candidatus Methanoperedens</taxon>
    </lineage>
</organism>
<proteinExistence type="predicted"/>
<dbReference type="AlphaFoldDB" id="A0A284VTX6"/>
<accession>A0A284VTX6</accession>
<reference evidence="2" key="1">
    <citation type="submission" date="2017-06" db="EMBL/GenBank/DDBJ databases">
        <authorList>
            <person name="Cremers G."/>
        </authorList>
    </citation>
    <scope>NUCLEOTIDE SEQUENCE [LARGE SCALE GENOMIC DNA]</scope>
</reference>
<dbReference type="Proteomes" id="UP000218615">
    <property type="component" value="Unassembled WGS sequence"/>
</dbReference>
<gene>
    <name evidence="1" type="ORF">MNV_860009</name>
</gene>